<dbReference type="EMBL" id="AMKT01000049">
    <property type="protein sequence ID" value="OXG19953.1"/>
    <property type="molecule type" value="Genomic_DNA"/>
</dbReference>
<dbReference type="PANTHER" id="PTHR14269">
    <property type="entry name" value="CDP-DIACYLGLYCEROL--GLYCEROL-3-PHOSPHATE 3-PHOSPHATIDYLTRANSFERASE-RELATED"/>
    <property type="match status" value="1"/>
</dbReference>
<evidence type="ECO:0000313" key="1">
    <source>
        <dbReference type="EMBL" id="OXG19953.1"/>
    </source>
</evidence>
<name>A0A854QA90_CRYNE</name>
<evidence type="ECO:0000313" key="2">
    <source>
        <dbReference type="Proteomes" id="UP000199727"/>
    </source>
</evidence>
<dbReference type="SUPFAM" id="SSF56784">
    <property type="entry name" value="HAD-like"/>
    <property type="match status" value="1"/>
</dbReference>
<dbReference type="NCBIfam" id="TIGR01456">
    <property type="entry name" value="CECR5"/>
    <property type="match status" value="1"/>
</dbReference>
<gene>
    <name evidence="1" type="ORF">C361_04014</name>
</gene>
<dbReference type="GO" id="GO:0046474">
    <property type="term" value="P:glycerophospholipid biosynthetic process"/>
    <property type="evidence" value="ECO:0007669"/>
    <property type="project" value="TreeGrafter"/>
</dbReference>
<dbReference type="InterPro" id="IPR036412">
    <property type="entry name" value="HAD-like_sf"/>
</dbReference>
<dbReference type="InterPro" id="IPR023214">
    <property type="entry name" value="HAD_sf"/>
</dbReference>
<keyword evidence="1" id="KW-0378">Hydrolase</keyword>
<dbReference type="AlphaFoldDB" id="A0A854QA90"/>
<dbReference type="OrthoDB" id="10251048at2759"/>
<accession>A0A854QA90</accession>
<dbReference type="InterPro" id="IPR006353">
    <property type="entry name" value="HAD-SF_hydro_IIA_CECR5"/>
</dbReference>
<dbReference type="Pfam" id="PF13344">
    <property type="entry name" value="Hydrolase_6"/>
    <property type="match status" value="1"/>
</dbReference>
<dbReference type="Gene3D" id="3.40.50.1000">
    <property type="entry name" value="HAD superfamily/HAD-like"/>
    <property type="match status" value="2"/>
</dbReference>
<reference evidence="1 2" key="1">
    <citation type="submission" date="2017-06" db="EMBL/GenBank/DDBJ databases">
        <title>Global population genomics of the pathogenic fungus Cryptococcus neoformans var. grubii.</title>
        <authorList>
            <person name="Cuomo C."/>
            <person name="Litvintseva A."/>
            <person name="Chen Y."/>
            <person name="Young S."/>
            <person name="Zeng Q."/>
            <person name="Chapman S."/>
            <person name="Gujja S."/>
            <person name="Saif S."/>
            <person name="Birren B."/>
        </authorList>
    </citation>
    <scope>NUCLEOTIDE SEQUENCE [LARGE SCALE GENOMIC DNA]</scope>
    <source>
        <strain evidence="1 2">Tu259-1</strain>
    </source>
</reference>
<dbReference type="Pfam" id="PF13242">
    <property type="entry name" value="Hydrolase_like"/>
    <property type="match status" value="1"/>
</dbReference>
<dbReference type="InterPro" id="IPR006357">
    <property type="entry name" value="HAD-SF_hydro_IIA"/>
</dbReference>
<comment type="caution">
    <text evidence="1">The sequence shown here is derived from an EMBL/GenBank/DDBJ whole genome shotgun (WGS) entry which is preliminary data.</text>
</comment>
<protein>
    <submittedName>
        <fullName evidence="1">HAD hydrolase</fullName>
    </submittedName>
</protein>
<organism evidence="1 2">
    <name type="scientific">Cryptococcus neoformans Tu259-1</name>
    <dbReference type="NCBI Taxonomy" id="1230072"/>
    <lineage>
        <taxon>Eukaryota</taxon>
        <taxon>Fungi</taxon>
        <taxon>Dikarya</taxon>
        <taxon>Basidiomycota</taxon>
        <taxon>Agaricomycotina</taxon>
        <taxon>Tremellomycetes</taxon>
        <taxon>Tremellales</taxon>
        <taxon>Cryptococcaceae</taxon>
        <taxon>Cryptococcus</taxon>
        <taxon>Cryptococcus neoformans species complex</taxon>
    </lineage>
</organism>
<dbReference type="NCBIfam" id="TIGR01460">
    <property type="entry name" value="HAD-SF-IIA"/>
    <property type="match status" value="1"/>
</dbReference>
<dbReference type="InterPro" id="IPR050324">
    <property type="entry name" value="CDP-alcohol_PTase-I"/>
</dbReference>
<proteinExistence type="predicted"/>
<dbReference type="PANTHER" id="PTHR14269:SF4">
    <property type="entry name" value="CAT EYE SYNDROME CRITICAL REGION PROTEIN 5"/>
    <property type="match status" value="1"/>
</dbReference>
<dbReference type="GO" id="GO:0016787">
    <property type="term" value="F:hydrolase activity"/>
    <property type="evidence" value="ECO:0007669"/>
    <property type="project" value="UniProtKB-KW"/>
</dbReference>
<dbReference type="Proteomes" id="UP000199727">
    <property type="component" value="Unassembled WGS sequence"/>
</dbReference>
<sequence length="368" mass="41153">MLLYTTRRLPSIIRPACTHRRLTTFNGGPFPKKLAFAFDIDGVLKQGHNVLPEAKRTMKLLTGEDGRLTKPIPFLLITNGGGVLDHERLSFLSSELGVQLTPDQLVQSHTPMRDYAHKYKEKHVLVIGGKGESCRKVAESYGMKNAHIPQDVIAWKPSIWDRTELTKEEEAFVRPQDFSSIQFSAIFVMHDSHDWGRDTTLILDLLNSKNGYLGTRTEGRKNGEEAVELIMSNPDVEWRSDWPIPRLGQGAFRIGLESVYKATTGLDLTYTQYGKPFKATYDFSELSLRRYLASVGRDASVPLHVYMVGDNPASDIAGANAHGWSSILVRTGVFHDTHGEKPAFQPTVIADNVEKGVEWAIGREMGLC</sequence>
<dbReference type="GO" id="GO:0005739">
    <property type="term" value="C:mitochondrion"/>
    <property type="evidence" value="ECO:0007669"/>
    <property type="project" value="TreeGrafter"/>
</dbReference>